<dbReference type="STRING" id="1798650.A2945_00930"/>
<feature type="transmembrane region" description="Helical" evidence="1">
    <location>
        <begin position="52"/>
        <end position="72"/>
    </location>
</feature>
<dbReference type="Proteomes" id="UP000178880">
    <property type="component" value="Unassembled WGS sequence"/>
</dbReference>
<feature type="transmembrane region" description="Helical" evidence="1">
    <location>
        <begin position="12"/>
        <end position="32"/>
    </location>
</feature>
<keyword evidence="1" id="KW-0472">Membrane</keyword>
<dbReference type="EMBL" id="MHLA01000015">
    <property type="protein sequence ID" value="OGY99404.1"/>
    <property type="molecule type" value="Genomic_DNA"/>
</dbReference>
<evidence type="ECO:0000313" key="2">
    <source>
        <dbReference type="EMBL" id="OGY99404.1"/>
    </source>
</evidence>
<sequence length="75" mass="8187">MTNETINQLLPLAILAVSAVAILIFIIVSVVLNHHWSKYGIPGEHLKRIRIIYFSVSAVLFAVIGAFTIAALNLS</sequence>
<evidence type="ECO:0000313" key="3">
    <source>
        <dbReference type="Proteomes" id="UP000178880"/>
    </source>
</evidence>
<organism evidence="2 3">
    <name type="scientific">Candidatus Liptonbacteria bacterium RIFCSPLOWO2_01_FULL_52_25</name>
    <dbReference type="NCBI Taxonomy" id="1798650"/>
    <lineage>
        <taxon>Bacteria</taxon>
        <taxon>Candidatus Liptoniibacteriota</taxon>
    </lineage>
</organism>
<name>A0A1G2CDF6_9BACT</name>
<protein>
    <submittedName>
        <fullName evidence="2">Uncharacterized protein</fullName>
    </submittedName>
</protein>
<proteinExistence type="predicted"/>
<reference evidence="2 3" key="1">
    <citation type="journal article" date="2016" name="Nat. Commun.">
        <title>Thousands of microbial genomes shed light on interconnected biogeochemical processes in an aquifer system.</title>
        <authorList>
            <person name="Anantharaman K."/>
            <person name="Brown C.T."/>
            <person name="Hug L.A."/>
            <person name="Sharon I."/>
            <person name="Castelle C.J."/>
            <person name="Probst A.J."/>
            <person name="Thomas B.C."/>
            <person name="Singh A."/>
            <person name="Wilkins M.J."/>
            <person name="Karaoz U."/>
            <person name="Brodie E.L."/>
            <person name="Williams K.H."/>
            <person name="Hubbard S.S."/>
            <person name="Banfield J.F."/>
        </authorList>
    </citation>
    <scope>NUCLEOTIDE SEQUENCE [LARGE SCALE GENOMIC DNA]</scope>
</reference>
<gene>
    <name evidence="2" type="ORF">A2945_00930</name>
</gene>
<keyword evidence="1" id="KW-0812">Transmembrane</keyword>
<comment type="caution">
    <text evidence="2">The sequence shown here is derived from an EMBL/GenBank/DDBJ whole genome shotgun (WGS) entry which is preliminary data.</text>
</comment>
<evidence type="ECO:0000256" key="1">
    <source>
        <dbReference type="SAM" id="Phobius"/>
    </source>
</evidence>
<dbReference type="AlphaFoldDB" id="A0A1G2CDF6"/>
<accession>A0A1G2CDF6</accession>
<keyword evidence="1" id="KW-1133">Transmembrane helix</keyword>